<dbReference type="RefSeq" id="WP_224612184.1">
    <property type="nucleotide sequence ID" value="NZ_JAIQXV010000024.1"/>
</dbReference>
<proteinExistence type="predicted"/>
<evidence type="ECO:0000259" key="3">
    <source>
        <dbReference type="PROSITE" id="PS51186"/>
    </source>
</evidence>
<dbReference type="PANTHER" id="PTHR43072:SF23">
    <property type="entry name" value="UPF0039 PROTEIN C11D3.02C"/>
    <property type="match status" value="1"/>
</dbReference>
<organism evidence="4 5">
    <name type="scientific">Deinococcus multiflagellatus</name>
    <dbReference type="NCBI Taxonomy" id="1656887"/>
    <lineage>
        <taxon>Bacteria</taxon>
        <taxon>Thermotogati</taxon>
        <taxon>Deinococcota</taxon>
        <taxon>Deinococci</taxon>
        <taxon>Deinococcales</taxon>
        <taxon>Deinococcaceae</taxon>
        <taxon>Deinococcus</taxon>
    </lineage>
</organism>
<dbReference type="EMBL" id="JBHSWB010000002">
    <property type="protein sequence ID" value="MFC6662823.1"/>
    <property type="molecule type" value="Genomic_DNA"/>
</dbReference>
<evidence type="ECO:0000256" key="1">
    <source>
        <dbReference type="ARBA" id="ARBA00022679"/>
    </source>
</evidence>
<dbReference type="Pfam" id="PF00583">
    <property type="entry name" value="Acetyltransf_1"/>
    <property type="match status" value="1"/>
</dbReference>
<evidence type="ECO:0000313" key="5">
    <source>
        <dbReference type="Proteomes" id="UP001596317"/>
    </source>
</evidence>
<keyword evidence="2" id="KW-0012">Acyltransferase</keyword>
<dbReference type="NCBIfam" id="NF040503">
    <property type="entry name" value="resist_ArsN1a"/>
    <property type="match status" value="1"/>
</dbReference>
<comment type="caution">
    <text evidence="4">The sequence shown here is derived from an EMBL/GenBank/DDBJ whole genome shotgun (WGS) entry which is preliminary data.</text>
</comment>
<protein>
    <submittedName>
        <fullName evidence="4">Arsinothricin resistance N-acetyltransferase ArsN1 family A</fullName>
    </submittedName>
</protein>
<dbReference type="PANTHER" id="PTHR43072">
    <property type="entry name" value="N-ACETYLTRANSFERASE"/>
    <property type="match status" value="1"/>
</dbReference>
<name>A0ABW1ZQA6_9DEIO</name>
<dbReference type="InterPro" id="IPR016181">
    <property type="entry name" value="Acyl_CoA_acyltransferase"/>
</dbReference>
<evidence type="ECO:0000313" key="4">
    <source>
        <dbReference type="EMBL" id="MFC6662823.1"/>
    </source>
</evidence>
<dbReference type="CDD" id="cd04301">
    <property type="entry name" value="NAT_SF"/>
    <property type="match status" value="1"/>
</dbReference>
<accession>A0ABW1ZQA6</accession>
<sequence>MTLHCPRPATPADAADIARIYTQGIEDRSSTFETRPRTAADIQSWFDGTHPIIVVERNGQVTAFASTSLYRPRDCYAGIAEFSVYVDRAARGTGAGKAAMQALIAAAQDTGYWKLLSRVFPENTASRTLLVSLGFREVGTYEKHGRLEGIWKDVVIVEKLL</sequence>
<dbReference type="InterPro" id="IPR000182">
    <property type="entry name" value="GNAT_dom"/>
</dbReference>
<keyword evidence="5" id="KW-1185">Reference proteome</keyword>
<dbReference type="SUPFAM" id="SSF55729">
    <property type="entry name" value="Acyl-CoA N-acyltransferases (Nat)"/>
    <property type="match status" value="1"/>
</dbReference>
<gene>
    <name evidence="4" type="ORF">ACFP90_22525</name>
</gene>
<dbReference type="PROSITE" id="PS51186">
    <property type="entry name" value="GNAT"/>
    <property type="match status" value="1"/>
</dbReference>
<keyword evidence="1" id="KW-0808">Transferase</keyword>
<evidence type="ECO:0000256" key="2">
    <source>
        <dbReference type="ARBA" id="ARBA00023315"/>
    </source>
</evidence>
<feature type="domain" description="N-acetyltransferase" evidence="3">
    <location>
        <begin position="1"/>
        <end position="161"/>
    </location>
</feature>
<reference evidence="5" key="1">
    <citation type="journal article" date="2019" name="Int. J. Syst. Evol. Microbiol.">
        <title>The Global Catalogue of Microorganisms (GCM) 10K type strain sequencing project: providing services to taxonomists for standard genome sequencing and annotation.</title>
        <authorList>
            <consortium name="The Broad Institute Genomics Platform"/>
            <consortium name="The Broad Institute Genome Sequencing Center for Infectious Disease"/>
            <person name="Wu L."/>
            <person name="Ma J."/>
        </authorList>
    </citation>
    <scope>NUCLEOTIDE SEQUENCE [LARGE SCALE GENOMIC DNA]</scope>
    <source>
        <strain evidence="5">CCUG 63830</strain>
    </source>
</reference>
<dbReference type="Proteomes" id="UP001596317">
    <property type="component" value="Unassembled WGS sequence"/>
</dbReference>
<dbReference type="Gene3D" id="3.40.630.30">
    <property type="match status" value="1"/>
</dbReference>